<evidence type="ECO:0000256" key="11">
    <source>
        <dbReference type="RuleBase" id="RU003357"/>
    </source>
</evidence>
<accession>D4ZAL0</accession>
<feature type="short sequence motif" description="TonB C-terminal box" evidence="10">
    <location>
        <begin position="936"/>
        <end position="953"/>
    </location>
</feature>
<dbReference type="STRING" id="637905.SVI_3084"/>
<keyword evidence="4 9" id="KW-0812">Transmembrane</keyword>
<sequence length="953" mass="105274">MANYKKKETYMAHYRIKSIQETFTKSLLALAVTSIAFSTNVIATEVKDEQRKIERIEITGSRIKRTDIEAVTPVISISGDDIRRTGALNITEALNKLPIIVPDLGDTTSNSNGIAGMSTQNLRGLGAERTLVLVNGRRHVPSMPGSTSVDMSTIPMPLIERIEIMTGGASAIYGADAVAGVINVILKKEYQGTTINATYGISGESDGQRHGLDITHGSSLLNDSANIVLNFSYYKSKPVMAVDRSYVDRDIAYLTNPNDPEGDISGIPDRTIQEYVRFFNQEDRNFFINNVVYRQNPDGSISPTPMGSMGIMGDPEAGFFKSYTNSDSGYYFGDYNYQRLSVPSEKFNFNLTYQQELTDTTHLLLDAKYVTGSSEQRWNPHSEYGGNYLPTDYAFYTSEQKAEVERIGSGLEWAGSFPELGQSGATWEHEMYQVVAVLEGEIFSDFNWTLSAQHGQSSSEDTRYGDLNQANWDAGKGAWGTSCDSDCVPLNIFQPLTQEMIDYVSIKPHSGKAELKQSIVSASITGDLFELPAGTVGFATGLDYRKESSSDMPSSVSQSGIGSGYSVTKPISGNYNVTEVFSEVRIPLLSNVFLAQTLSVEGAIRYADYSTAGGNTSWNLGAEWQPISDLKFRTSLAKAARAPNINEVYATENFGGEWLVDPCNAWSVTDNPTRTANCAALGVDPDAIPYWTWTNQNFSGNKELKSEEAKTLTIGAVISPRYIDNLNIIVDYWDIDLTDEINSYDMNTIVNGCVDSKSIDNQFCDFITRDDNGIVTLVEMTQLNLAAHKVRGLDMKLDYSYSFDSYGDLSFTTLWSKMLERTLQSDSDQEPEEFVGGMAYPEWRGNISASYSLKDLSTSLTFRYIGEQSTDISLTEEDRSPLTTGGIWYTDINVNYYISENFFINLAINNLTDQGTPQIPSANRGGASYHIGYTGGLYDTIGRYAVLSTSYNF</sequence>
<keyword evidence="3 9" id="KW-1134">Transmembrane beta strand</keyword>
<keyword evidence="8 9" id="KW-0998">Cell outer membrane</keyword>
<evidence type="ECO:0000256" key="2">
    <source>
        <dbReference type="ARBA" id="ARBA00022448"/>
    </source>
</evidence>
<proteinExistence type="inferred from homology"/>
<evidence type="ECO:0000256" key="9">
    <source>
        <dbReference type="PROSITE-ProRule" id="PRU01360"/>
    </source>
</evidence>
<keyword evidence="14" id="KW-0675">Receptor</keyword>
<dbReference type="eggNOG" id="COG4771">
    <property type="taxonomic scope" value="Bacteria"/>
</dbReference>
<dbReference type="PROSITE" id="PS01156">
    <property type="entry name" value="TONB_DEPENDENT_REC_2"/>
    <property type="match status" value="1"/>
</dbReference>
<keyword evidence="15" id="KW-1185">Reference proteome</keyword>
<gene>
    <name evidence="14" type="ordered locus">SVI_3084</name>
</gene>
<keyword evidence="6 11" id="KW-0798">TonB box</keyword>
<evidence type="ECO:0000259" key="13">
    <source>
        <dbReference type="Pfam" id="PF07715"/>
    </source>
</evidence>
<dbReference type="PANTHER" id="PTHR47234:SF2">
    <property type="entry name" value="TONB-DEPENDENT RECEPTOR"/>
    <property type="match status" value="1"/>
</dbReference>
<evidence type="ECO:0000256" key="5">
    <source>
        <dbReference type="ARBA" id="ARBA00022729"/>
    </source>
</evidence>
<dbReference type="InterPro" id="IPR010917">
    <property type="entry name" value="TonB_rcpt_CS"/>
</dbReference>
<dbReference type="HOGENOM" id="CLU_010745_0_0_6"/>
<dbReference type="InterPro" id="IPR012910">
    <property type="entry name" value="Plug_dom"/>
</dbReference>
<name>D4ZAL0_SHEVD</name>
<evidence type="ECO:0000256" key="3">
    <source>
        <dbReference type="ARBA" id="ARBA00022452"/>
    </source>
</evidence>
<dbReference type="PANTHER" id="PTHR47234">
    <property type="match status" value="1"/>
</dbReference>
<reference evidence="15" key="1">
    <citation type="journal article" date="2010" name="Mol. Biosyst.">
        <title>Complete genome sequence and comparative analysis of Shewanella violacea, a psychrophilic and piezophilic bacterium from deep sea floor sediments.</title>
        <authorList>
            <person name="Aono E."/>
            <person name="Baba T."/>
            <person name="Ara T."/>
            <person name="Nishi T."/>
            <person name="Nakamichi T."/>
            <person name="Inamoto E."/>
            <person name="Toyonaga H."/>
            <person name="Hasegawa M."/>
            <person name="Takai Y."/>
            <person name="Okumura Y."/>
            <person name="Baba M."/>
            <person name="Tomita M."/>
            <person name="Kato C."/>
            <person name="Oshima T."/>
            <person name="Nakasone K."/>
            <person name="Mori H."/>
        </authorList>
    </citation>
    <scope>NUCLEOTIDE SEQUENCE [LARGE SCALE GENOMIC DNA]</scope>
    <source>
        <strain evidence="15">JCM 10179 / CIP 106290 / LMG 19151 / DSS12</strain>
    </source>
</reference>
<dbReference type="KEGG" id="svo:SVI_3084"/>
<keyword evidence="2 9" id="KW-0813">Transport</keyword>
<evidence type="ECO:0000256" key="4">
    <source>
        <dbReference type="ARBA" id="ARBA00022692"/>
    </source>
</evidence>
<organism evidence="14 15">
    <name type="scientific">Shewanella violacea (strain JCM 10179 / CIP 106290 / LMG 19151 / DSS12)</name>
    <dbReference type="NCBI Taxonomy" id="637905"/>
    <lineage>
        <taxon>Bacteria</taxon>
        <taxon>Pseudomonadati</taxon>
        <taxon>Pseudomonadota</taxon>
        <taxon>Gammaproteobacteria</taxon>
        <taxon>Alteromonadales</taxon>
        <taxon>Shewanellaceae</taxon>
        <taxon>Shewanella</taxon>
    </lineage>
</organism>
<evidence type="ECO:0000256" key="7">
    <source>
        <dbReference type="ARBA" id="ARBA00023136"/>
    </source>
</evidence>
<dbReference type="OrthoDB" id="176248at2"/>
<dbReference type="EMBL" id="AP011177">
    <property type="protein sequence ID" value="BAJ03055.1"/>
    <property type="molecule type" value="Genomic_DNA"/>
</dbReference>
<dbReference type="InterPro" id="IPR037066">
    <property type="entry name" value="Plug_dom_sf"/>
</dbReference>
<evidence type="ECO:0000313" key="14">
    <source>
        <dbReference type="EMBL" id="BAJ03055.1"/>
    </source>
</evidence>
<evidence type="ECO:0000313" key="15">
    <source>
        <dbReference type="Proteomes" id="UP000002350"/>
    </source>
</evidence>
<dbReference type="Gene3D" id="2.40.170.20">
    <property type="entry name" value="TonB-dependent receptor, beta-barrel domain"/>
    <property type="match status" value="1"/>
</dbReference>
<dbReference type="GO" id="GO:0009279">
    <property type="term" value="C:cell outer membrane"/>
    <property type="evidence" value="ECO:0007669"/>
    <property type="project" value="UniProtKB-SubCell"/>
</dbReference>
<evidence type="ECO:0000259" key="12">
    <source>
        <dbReference type="Pfam" id="PF00593"/>
    </source>
</evidence>
<evidence type="ECO:0000256" key="8">
    <source>
        <dbReference type="ARBA" id="ARBA00023237"/>
    </source>
</evidence>
<keyword evidence="7 9" id="KW-0472">Membrane</keyword>
<dbReference type="InterPro" id="IPR039426">
    <property type="entry name" value="TonB-dep_rcpt-like"/>
</dbReference>
<dbReference type="Gene3D" id="2.170.130.10">
    <property type="entry name" value="TonB-dependent receptor, plug domain"/>
    <property type="match status" value="1"/>
</dbReference>
<feature type="domain" description="TonB-dependent receptor plug" evidence="13">
    <location>
        <begin position="69"/>
        <end position="181"/>
    </location>
</feature>
<dbReference type="SUPFAM" id="SSF56935">
    <property type="entry name" value="Porins"/>
    <property type="match status" value="1"/>
</dbReference>
<dbReference type="RefSeq" id="WP_013052354.1">
    <property type="nucleotide sequence ID" value="NC_014012.1"/>
</dbReference>
<dbReference type="AlphaFoldDB" id="D4ZAL0"/>
<dbReference type="InterPro" id="IPR000531">
    <property type="entry name" value="Beta-barrel_TonB"/>
</dbReference>
<comment type="subcellular location">
    <subcellularLocation>
        <location evidence="1 9">Cell outer membrane</location>
        <topology evidence="1 9">Multi-pass membrane protein</topology>
    </subcellularLocation>
</comment>
<dbReference type="PROSITE" id="PS52016">
    <property type="entry name" value="TONB_DEPENDENT_REC_3"/>
    <property type="match status" value="1"/>
</dbReference>
<protein>
    <submittedName>
        <fullName evidence="14">TonB-dependent receptor</fullName>
    </submittedName>
</protein>
<feature type="domain" description="TonB-dependent receptor-like beta-barrel" evidence="12">
    <location>
        <begin position="388"/>
        <end position="911"/>
    </location>
</feature>
<keyword evidence="5" id="KW-0732">Signal</keyword>
<evidence type="ECO:0000256" key="6">
    <source>
        <dbReference type="ARBA" id="ARBA00023077"/>
    </source>
</evidence>
<dbReference type="Proteomes" id="UP000002350">
    <property type="component" value="Chromosome"/>
</dbReference>
<dbReference type="InterPro" id="IPR036942">
    <property type="entry name" value="Beta-barrel_TonB_sf"/>
</dbReference>
<evidence type="ECO:0000256" key="10">
    <source>
        <dbReference type="PROSITE-ProRule" id="PRU10144"/>
    </source>
</evidence>
<comment type="similarity">
    <text evidence="9 11">Belongs to the TonB-dependent receptor family.</text>
</comment>
<evidence type="ECO:0000256" key="1">
    <source>
        <dbReference type="ARBA" id="ARBA00004571"/>
    </source>
</evidence>
<dbReference type="Pfam" id="PF00593">
    <property type="entry name" value="TonB_dep_Rec_b-barrel"/>
    <property type="match status" value="1"/>
</dbReference>
<dbReference type="Pfam" id="PF07715">
    <property type="entry name" value="Plug"/>
    <property type="match status" value="1"/>
</dbReference>